<dbReference type="InterPro" id="IPR001330">
    <property type="entry name" value="Prenyltrans"/>
</dbReference>
<keyword evidence="2 8" id="KW-0637">Prenyltransferase</keyword>
<dbReference type="GO" id="GO:0005968">
    <property type="term" value="C:Rab-protein geranylgeranyltransferase complex"/>
    <property type="evidence" value="ECO:0007669"/>
    <property type="project" value="UniProtKB-UniRule"/>
</dbReference>
<sequence>MADTMQEHELCVSKHVEYIKSLDTHTDRLEYWLTEHLRLNGVYWGLTALHLMGHPEALPRDETIKFVLSCQHENGGFGAAPGHDAHMLYTVSAVQILVTIDALDELDKDGRGGKEKVGKFIADLQDRTTGSFRGDEWGETDTRFLYGALNALSLMHLLHLVDVDLAVQYIQSCKNLDGGYGSHPNAESHSGQILTCVAALSIAKRLDLVDDRLAAWLSERQLPNGGLNGRPEKLEDVCYSWWVAASLDILGKLHWIDKEKLAKFILSCQDTEKGGISDRPGDMVDVFHTQFGVAGLSLLKFPGLKEVNPTYCMPQYVIDRVFSEQPSKQA</sequence>
<dbReference type="SUPFAM" id="SSF48239">
    <property type="entry name" value="Terpenoid cyclases/Protein prenyltransferases"/>
    <property type="match status" value="1"/>
</dbReference>
<keyword evidence="3 8" id="KW-0808">Transferase</keyword>
<proteinExistence type="inferred from homology"/>
<dbReference type="InterPro" id="IPR045089">
    <property type="entry name" value="PGGT1B-like"/>
</dbReference>
<gene>
    <name evidence="10" type="ORF">AAP_04789</name>
</gene>
<dbReference type="EMBL" id="AZGZ01000024">
    <property type="protein sequence ID" value="KZZ88691.1"/>
    <property type="molecule type" value="Genomic_DNA"/>
</dbReference>
<dbReference type="Proteomes" id="UP000242877">
    <property type="component" value="Unassembled WGS sequence"/>
</dbReference>
<evidence type="ECO:0000256" key="2">
    <source>
        <dbReference type="ARBA" id="ARBA00022602"/>
    </source>
</evidence>
<keyword evidence="5" id="KW-0677">Repeat</keyword>
<dbReference type="Pfam" id="PF00432">
    <property type="entry name" value="Prenyltrans"/>
    <property type="match status" value="1"/>
</dbReference>
<evidence type="ECO:0000256" key="5">
    <source>
        <dbReference type="ARBA" id="ARBA00022737"/>
    </source>
</evidence>
<evidence type="ECO:0000256" key="6">
    <source>
        <dbReference type="ARBA" id="ARBA00022833"/>
    </source>
</evidence>
<protein>
    <recommendedName>
        <fullName evidence="8">Geranylgeranyl transferase type-2 subunit beta</fullName>
        <ecNumber evidence="8">2.5.1.60</ecNumber>
    </recommendedName>
</protein>
<dbReference type="VEuPathDB" id="FungiDB:AAP_04789"/>
<evidence type="ECO:0000256" key="3">
    <source>
        <dbReference type="ARBA" id="ARBA00022679"/>
    </source>
</evidence>
<comment type="cofactor">
    <cofactor evidence="8">
        <name>Zn(2+)</name>
        <dbReference type="ChEBI" id="CHEBI:29105"/>
    </cofactor>
    <text evidence="8">Binds 1 zinc ion per subunit.</text>
</comment>
<feature type="domain" description="Prenyltransferase alpha-alpha toroid" evidence="9">
    <location>
        <begin position="11"/>
        <end position="313"/>
    </location>
</feature>
<evidence type="ECO:0000256" key="8">
    <source>
        <dbReference type="RuleBase" id="RU365076"/>
    </source>
</evidence>
<organism evidence="10 11">
    <name type="scientific">Ascosphaera apis ARSEF 7405</name>
    <dbReference type="NCBI Taxonomy" id="392613"/>
    <lineage>
        <taxon>Eukaryota</taxon>
        <taxon>Fungi</taxon>
        <taxon>Dikarya</taxon>
        <taxon>Ascomycota</taxon>
        <taxon>Pezizomycotina</taxon>
        <taxon>Eurotiomycetes</taxon>
        <taxon>Eurotiomycetidae</taxon>
        <taxon>Onygenales</taxon>
        <taxon>Ascosphaeraceae</taxon>
        <taxon>Ascosphaera</taxon>
    </lineage>
</organism>
<dbReference type="FunFam" id="1.50.10.20:FF:000009">
    <property type="entry name" value="Geranylgeranyl transferase type-2 subunit beta"/>
    <property type="match status" value="1"/>
</dbReference>
<evidence type="ECO:0000256" key="4">
    <source>
        <dbReference type="ARBA" id="ARBA00022723"/>
    </source>
</evidence>
<comment type="similarity">
    <text evidence="1 8">Belongs to the protein prenyltransferase subunit beta family.</text>
</comment>
<name>A0A167WD24_9EURO</name>
<evidence type="ECO:0000256" key="1">
    <source>
        <dbReference type="ARBA" id="ARBA00010497"/>
    </source>
</evidence>
<dbReference type="InterPro" id="IPR008930">
    <property type="entry name" value="Terpenoid_cyclase/PrenylTrfase"/>
</dbReference>
<keyword evidence="4 8" id="KW-0479">Metal-binding</keyword>
<keyword evidence="6 8" id="KW-0862">Zinc</keyword>
<reference evidence="10 11" key="1">
    <citation type="journal article" date="2016" name="Genome Biol. Evol.">
        <title>Divergent and convergent evolution of fungal pathogenicity.</title>
        <authorList>
            <person name="Shang Y."/>
            <person name="Xiao G."/>
            <person name="Zheng P."/>
            <person name="Cen K."/>
            <person name="Zhan S."/>
            <person name="Wang C."/>
        </authorList>
    </citation>
    <scope>NUCLEOTIDE SEQUENCE [LARGE SCALE GENOMIC DNA]</scope>
    <source>
        <strain evidence="10 11">ARSEF 7405</strain>
    </source>
</reference>
<evidence type="ECO:0000259" key="9">
    <source>
        <dbReference type="Pfam" id="PF00432"/>
    </source>
</evidence>
<comment type="function">
    <text evidence="8">Catalyzes the transfer of a geranylgeranyl moiety from geranylgeranyl diphosphate to both cysteines of proteins with the C-terminal sequence -XXCC, -XCXC and -CCXX.</text>
</comment>
<comment type="catalytic activity">
    <reaction evidence="7 8">
        <text>geranylgeranyl diphosphate + L-cysteinyl-[protein] = S-geranylgeranyl-L-cysteinyl-[protein] + diphosphate</text>
        <dbReference type="Rhea" id="RHEA:21240"/>
        <dbReference type="Rhea" id="RHEA-COMP:10131"/>
        <dbReference type="Rhea" id="RHEA-COMP:11537"/>
        <dbReference type="ChEBI" id="CHEBI:29950"/>
        <dbReference type="ChEBI" id="CHEBI:33019"/>
        <dbReference type="ChEBI" id="CHEBI:57533"/>
        <dbReference type="ChEBI" id="CHEBI:86021"/>
        <dbReference type="EC" id="2.5.1.60"/>
    </reaction>
</comment>
<dbReference type="OrthoDB" id="5428259at2759"/>
<keyword evidence="11" id="KW-1185">Reference proteome</keyword>
<evidence type="ECO:0000313" key="11">
    <source>
        <dbReference type="Proteomes" id="UP000242877"/>
    </source>
</evidence>
<accession>A0A167WD24</accession>
<dbReference type="EC" id="2.5.1.60" evidence="8"/>
<comment type="caution">
    <text evidence="10">The sequence shown here is derived from an EMBL/GenBank/DDBJ whole genome shotgun (WGS) entry which is preliminary data.</text>
</comment>
<dbReference type="GO" id="GO:0004663">
    <property type="term" value="F:Rab geranylgeranyltransferase activity"/>
    <property type="evidence" value="ECO:0007669"/>
    <property type="project" value="UniProtKB-UniRule"/>
</dbReference>
<dbReference type="AlphaFoldDB" id="A0A167WD24"/>
<dbReference type="PANTHER" id="PTHR11774:SF11">
    <property type="entry name" value="GERANYLGERANYL TRANSFERASE TYPE-2 SUBUNIT BETA"/>
    <property type="match status" value="1"/>
</dbReference>
<evidence type="ECO:0000256" key="7">
    <source>
        <dbReference type="ARBA" id="ARBA00047658"/>
    </source>
</evidence>
<dbReference type="GO" id="GO:0046872">
    <property type="term" value="F:metal ion binding"/>
    <property type="evidence" value="ECO:0007669"/>
    <property type="project" value="UniProtKB-KW"/>
</dbReference>
<evidence type="ECO:0000313" key="10">
    <source>
        <dbReference type="EMBL" id="KZZ88691.1"/>
    </source>
</evidence>
<dbReference type="PANTHER" id="PTHR11774">
    <property type="entry name" value="GERANYLGERANYL TRANSFERASE TYPE BETA SUBUNIT"/>
    <property type="match status" value="1"/>
</dbReference>
<dbReference type="Gene3D" id="1.50.10.20">
    <property type="match status" value="1"/>
</dbReference>
<dbReference type="CDD" id="cd02894">
    <property type="entry name" value="GGTase-II"/>
    <property type="match status" value="1"/>
</dbReference>
<dbReference type="InterPro" id="IPR026873">
    <property type="entry name" value="Ptb1"/>
</dbReference>